<sequence>MQQNRRGPAPAVKPPQIRALPPRRASWLVLQHTETLTDRQAALFKQLQQQPELAGAIALAQGFIRLVRQRLPQQLDDWLANARQSTFQALRSFGKGIRDDYDAVKAELTLEVSNGPVEGQNNRLKMLKRQMFGRAGIELLEKRLILTSA</sequence>
<dbReference type="PANTHER" id="PTHR33498">
    <property type="entry name" value="TRANSPOSASE FOR INSERTION SEQUENCE ELEMENT IS1557"/>
    <property type="match status" value="1"/>
</dbReference>
<feature type="domain" description="Transposase IS204/IS1001/IS1096/IS1165 DDE" evidence="1">
    <location>
        <begin position="23"/>
        <end position="141"/>
    </location>
</feature>
<comment type="caution">
    <text evidence="2">The sequence shown here is derived from an EMBL/GenBank/DDBJ whole genome shotgun (WGS) entry which is preliminary data.</text>
</comment>
<dbReference type="PANTHER" id="PTHR33498:SF1">
    <property type="entry name" value="TRANSPOSASE FOR INSERTION SEQUENCE ELEMENT IS1557"/>
    <property type="match status" value="1"/>
</dbReference>
<dbReference type="InterPro" id="IPR047951">
    <property type="entry name" value="Transpos_ISL3"/>
</dbReference>
<evidence type="ECO:0000313" key="2">
    <source>
        <dbReference type="EMBL" id="MBE9032551.1"/>
    </source>
</evidence>
<dbReference type="RefSeq" id="WP_264327368.1">
    <property type="nucleotide sequence ID" value="NZ_JADEXQ010000111.1"/>
</dbReference>
<evidence type="ECO:0000259" key="1">
    <source>
        <dbReference type="Pfam" id="PF01610"/>
    </source>
</evidence>
<keyword evidence="3" id="KW-1185">Reference proteome</keyword>
<evidence type="ECO:0000313" key="3">
    <source>
        <dbReference type="Proteomes" id="UP000625316"/>
    </source>
</evidence>
<dbReference type="Pfam" id="PF01610">
    <property type="entry name" value="DDE_Tnp_ISL3"/>
    <property type="match status" value="1"/>
</dbReference>
<dbReference type="AlphaFoldDB" id="A0A928Z4F3"/>
<dbReference type="InterPro" id="IPR002560">
    <property type="entry name" value="Transposase_DDE"/>
</dbReference>
<reference evidence="2" key="1">
    <citation type="submission" date="2020-10" db="EMBL/GenBank/DDBJ databases">
        <authorList>
            <person name="Castelo-Branco R."/>
            <person name="Eusebio N."/>
            <person name="Adriana R."/>
            <person name="Vieira A."/>
            <person name="Brugerolle De Fraissinette N."/>
            <person name="Rezende De Castro R."/>
            <person name="Schneider M.P."/>
            <person name="Vasconcelos V."/>
            <person name="Leao P.N."/>
        </authorList>
    </citation>
    <scope>NUCLEOTIDE SEQUENCE</scope>
    <source>
        <strain evidence="2">LEGE 11480</strain>
    </source>
</reference>
<organism evidence="2 3">
    <name type="scientific">Romeriopsis navalis LEGE 11480</name>
    <dbReference type="NCBI Taxonomy" id="2777977"/>
    <lineage>
        <taxon>Bacteria</taxon>
        <taxon>Bacillati</taxon>
        <taxon>Cyanobacteriota</taxon>
        <taxon>Cyanophyceae</taxon>
        <taxon>Leptolyngbyales</taxon>
        <taxon>Leptolyngbyaceae</taxon>
        <taxon>Romeriopsis</taxon>
        <taxon>Romeriopsis navalis</taxon>
    </lineage>
</organism>
<dbReference type="EMBL" id="JADEXQ010000111">
    <property type="protein sequence ID" value="MBE9032551.1"/>
    <property type="molecule type" value="Genomic_DNA"/>
</dbReference>
<accession>A0A928Z4F3</accession>
<proteinExistence type="predicted"/>
<dbReference type="Proteomes" id="UP000625316">
    <property type="component" value="Unassembled WGS sequence"/>
</dbReference>
<protein>
    <submittedName>
        <fullName evidence="2">Transposase</fullName>
    </submittedName>
</protein>
<name>A0A928Z4F3_9CYAN</name>
<gene>
    <name evidence="2" type="ORF">IQ266_22690</name>
</gene>